<evidence type="ECO:0000256" key="9">
    <source>
        <dbReference type="ARBA" id="ARBA00023049"/>
    </source>
</evidence>
<keyword evidence="6 11" id="KW-0378">Hydrolase</keyword>
<evidence type="ECO:0000313" key="13">
    <source>
        <dbReference type="EMBL" id="QCP35275.1"/>
    </source>
</evidence>
<dbReference type="GO" id="GO:0006508">
    <property type="term" value="P:proteolysis"/>
    <property type="evidence" value="ECO:0007669"/>
    <property type="project" value="UniProtKB-KW"/>
</dbReference>
<evidence type="ECO:0000256" key="8">
    <source>
        <dbReference type="ARBA" id="ARBA00022989"/>
    </source>
</evidence>
<dbReference type="EMBL" id="CP040058">
    <property type="protein sequence ID" value="QCP35275.1"/>
    <property type="molecule type" value="Genomic_DNA"/>
</dbReference>
<keyword evidence="10 11" id="KW-0472">Membrane</keyword>
<keyword evidence="4 13" id="KW-0645">Protease</keyword>
<dbReference type="KEGG" id="arf:AR1Y2_1821"/>
<dbReference type="AlphaFoldDB" id="A0A4P8IEL5"/>
<evidence type="ECO:0000256" key="1">
    <source>
        <dbReference type="ARBA" id="ARBA00001947"/>
    </source>
</evidence>
<evidence type="ECO:0000259" key="12">
    <source>
        <dbReference type="PROSITE" id="PS50106"/>
    </source>
</evidence>
<dbReference type="SUPFAM" id="SSF50156">
    <property type="entry name" value="PDZ domain-like"/>
    <property type="match status" value="1"/>
</dbReference>
<evidence type="ECO:0000256" key="7">
    <source>
        <dbReference type="ARBA" id="ARBA00022833"/>
    </source>
</evidence>
<comment type="similarity">
    <text evidence="3 11">Belongs to the peptidase M50B family.</text>
</comment>
<feature type="transmembrane region" description="Helical" evidence="11">
    <location>
        <begin position="88"/>
        <end position="111"/>
    </location>
</feature>
<feature type="transmembrane region" description="Helical" evidence="11">
    <location>
        <begin position="316"/>
        <end position="335"/>
    </location>
</feature>
<organism evidence="13 14">
    <name type="scientific">Anaerostipes rhamnosivorans</name>
    <dbReference type="NCBI Taxonomy" id="1229621"/>
    <lineage>
        <taxon>Bacteria</taxon>
        <taxon>Bacillati</taxon>
        <taxon>Bacillota</taxon>
        <taxon>Clostridia</taxon>
        <taxon>Lachnospirales</taxon>
        <taxon>Lachnospiraceae</taxon>
        <taxon>Anaerostipes</taxon>
    </lineage>
</organism>
<feature type="transmembrane region" description="Helical" evidence="11">
    <location>
        <begin position="6"/>
        <end position="25"/>
    </location>
</feature>
<evidence type="ECO:0000256" key="10">
    <source>
        <dbReference type="ARBA" id="ARBA00023136"/>
    </source>
</evidence>
<dbReference type="PANTHER" id="PTHR42837:SF2">
    <property type="entry name" value="MEMBRANE METALLOPROTEASE ARASP2, CHLOROPLASTIC-RELATED"/>
    <property type="match status" value="1"/>
</dbReference>
<keyword evidence="8 11" id="KW-1133">Transmembrane helix</keyword>
<keyword evidence="14" id="KW-1185">Reference proteome</keyword>
<dbReference type="Gene3D" id="2.30.42.10">
    <property type="match status" value="1"/>
</dbReference>
<evidence type="ECO:0000313" key="14">
    <source>
        <dbReference type="Proteomes" id="UP000298653"/>
    </source>
</evidence>
<keyword evidence="11" id="KW-0479">Metal-binding</keyword>
<dbReference type="OrthoDB" id="9782003at2"/>
<protein>
    <recommendedName>
        <fullName evidence="11">Zinc metalloprotease</fullName>
        <ecNumber evidence="11">3.4.24.-</ecNumber>
    </recommendedName>
</protein>
<dbReference type="InterPro" id="IPR001478">
    <property type="entry name" value="PDZ"/>
</dbReference>
<dbReference type="GO" id="GO:0004222">
    <property type="term" value="F:metalloendopeptidase activity"/>
    <property type="evidence" value="ECO:0007669"/>
    <property type="project" value="InterPro"/>
</dbReference>
<gene>
    <name evidence="13" type="ORF">AR1Y2_1821</name>
</gene>
<dbReference type="EC" id="3.4.24.-" evidence="11"/>
<proteinExistence type="inferred from homology"/>
<dbReference type="RefSeq" id="WP_137328680.1">
    <property type="nucleotide sequence ID" value="NZ_CP040058.1"/>
</dbReference>
<evidence type="ECO:0000256" key="2">
    <source>
        <dbReference type="ARBA" id="ARBA00004141"/>
    </source>
</evidence>
<dbReference type="PANTHER" id="PTHR42837">
    <property type="entry name" value="REGULATOR OF SIGMA-E PROTEASE RSEP"/>
    <property type="match status" value="1"/>
</dbReference>
<dbReference type="Pfam" id="PF02163">
    <property type="entry name" value="Peptidase_M50"/>
    <property type="match status" value="1"/>
</dbReference>
<dbReference type="CDD" id="cd23081">
    <property type="entry name" value="cpPDZ_EcRseP-like"/>
    <property type="match status" value="1"/>
</dbReference>
<comment type="subcellular location">
    <subcellularLocation>
        <location evidence="2">Membrane</location>
        <topology evidence="2">Multi-pass membrane protein</topology>
    </subcellularLocation>
</comment>
<dbReference type="InterPro" id="IPR036034">
    <property type="entry name" value="PDZ_sf"/>
</dbReference>
<feature type="transmembrane region" description="Helical" evidence="11">
    <location>
        <begin position="263"/>
        <end position="287"/>
    </location>
</feature>
<dbReference type="GO" id="GO:0016020">
    <property type="term" value="C:membrane"/>
    <property type="evidence" value="ECO:0007669"/>
    <property type="project" value="UniProtKB-SubCell"/>
</dbReference>
<sequence length="343" mass="37825">MNIVIAILIFGIIIIVHELGHFSVAKKNGIRVDEFCIGLGPTLFGKQVGETYYSIKLLPFGGACMMGEDEDRPEADAFGNKSVWARMAVIFAGPFFNFIFALILAVIMVGISGADLPNVAKVTENSPALESGIKSGDQVVKVNGKRIYNNRELSYYFILDYKGGQVPITVRRDGQERDLSVTPQYNKDAKRYMIGIQWEGYQKLNPLKTIEYGFHEVGFQIRVTVKSVVKLVTGQLTLKDLSGPVGIVKQVGDTYNQAATHGFIVLLSTMLSIAVLISANLGVMNLLPLPALDGGRLCFLIIEAIRKKPVSRNVEATIHTVGLFLLLGLMIFVMFQDIYKIML</sequence>
<feature type="domain" description="PDZ" evidence="12">
    <location>
        <begin position="119"/>
        <end position="174"/>
    </location>
</feature>
<evidence type="ECO:0000256" key="11">
    <source>
        <dbReference type="RuleBase" id="RU362031"/>
    </source>
</evidence>
<dbReference type="Proteomes" id="UP000298653">
    <property type="component" value="Chromosome"/>
</dbReference>
<comment type="cofactor">
    <cofactor evidence="1 11">
        <name>Zn(2+)</name>
        <dbReference type="ChEBI" id="CHEBI:29105"/>
    </cofactor>
</comment>
<dbReference type="GO" id="GO:0046872">
    <property type="term" value="F:metal ion binding"/>
    <property type="evidence" value="ECO:0007669"/>
    <property type="project" value="UniProtKB-KW"/>
</dbReference>
<evidence type="ECO:0000256" key="4">
    <source>
        <dbReference type="ARBA" id="ARBA00022670"/>
    </source>
</evidence>
<keyword evidence="5 11" id="KW-0812">Transmembrane</keyword>
<dbReference type="InterPro" id="IPR008915">
    <property type="entry name" value="Peptidase_M50"/>
</dbReference>
<dbReference type="PROSITE" id="PS50106">
    <property type="entry name" value="PDZ"/>
    <property type="match status" value="1"/>
</dbReference>
<keyword evidence="7 11" id="KW-0862">Zinc</keyword>
<accession>A0A4P8IEL5</accession>
<dbReference type="InterPro" id="IPR004387">
    <property type="entry name" value="Pept_M50_Zn"/>
</dbReference>
<name>A0A4P8IEL5_9FIRM</name>
<reference evidence="13 14" key="1">
    <citation type="submission" date="2019-05" db="EMBL/GenBank/DDBJ databases">
        <title>Complete genome sequencing of Anaerostipes rhamnosivorans.</title>
        <authorList>
            <person name="Bui T.P.N."/>
            <person name="de Vos W.M."/>
        </authorList>
    </citation>
    <scope>NUCLEOTIDE SEQUENCE [LARGE SCALE GENOMIC DNA]</scope>
    <source>
        <strain evidence="13 14">1y2</strain>
    </source>
</reference>
<evidence type="ECO:0000256" key="5">
    <source>
        <dbReference type="ARBA" id="ARBA00022692"/>
    </source>
</evidence>
<dbReference type="CDD" id="cd06163">
    <property type="entry name" value="S2P-M50_PDZ_RseP-like"/>
    <property type="match status" value="1"/>
</dbReference>
<dbReference type="NCBIfam" id="TIGR00054">
    <property type="entry name" value="RIP metalloprotease RseP"/>
    <property type="match status" value="1"/>
</dbReference>
<dbReference type="InterPro" id="IPR041489">
    <property type="entry name" value="PDZ_6"/>
</dbReference>
<evidence type="ECO:0000256" key="6">
    <source>
        <dbReference type="ARBA" id="ARBA00022801"/>
    </source>
</evidence>
<evidence type="ECO:0000256" key="3">
    <source>
        <dbReference type="ARBA" id="ARBA00007931"/>
    </source>
</evidence>
<dbReference type="Pfam" id="PF17820">
    <property type="entry name" value="PDZ_6"/>
    <property type="match status" value="1"/>
</dbReference>
<keyword evidence="9 11" id="KW-0482">Metalloprotease</keyword>
<dbReference type="SMART" id="SM00228">
    <property type="entry name" value="PDZ"/>
    <property type="match status" value="1"/>
</dbReference>